<dbReference type="PANTHER" id="PTHR12138">
    <property type="entry name" value="PRIMATE-EXPANDED PROTEIN FAMILY"/>
    <property type="match status" value="1"/>
</dbReference>
<dbReference type="InParanoid" id="A0A5F4W261"/>
<evidence type="ECO:0000313" key="1">
    <source>
        <dbReference type="Ensembl" id="ENSCJAP00000071810.2"/>
    </source>
</evidence>
<organism evidence="1 2">
    <name type="scientific">Callithrix jacchus</name>
    <name type="common">White-tufted-ear marmoset</name>
    <name type="synonym">Simia Jacchus</name>
    <dbReference type="NCBI Taxonomy" id="9483"/>
    <lineage>
        <taxon>Eukaryota</taxon>
        <taxon>Metazoa</taxon>
        <taxon>Chordata</taxon>
        <taxon>Craniata</taxon>
        <taxon>Vertebrata</taxon>
        <taxon>Euteleostomi</taxon>
        <taxon>Mammalia</taxon>
        <taxon>Eutheria</taxon>
        <taxon>Euarchontoglires</taxon>
        <taxon>Primates</taxon>
        <taxon>Haplorrhini</taxon>
        <taxon>Platyrrhini</taxon>
        <taxon>Cebidae</taxon>
        <taxon>Callitrichinae</taxon>
        <taxon>Callithrix</taxon>
        <taxon>Callithrix</taxon>
    </lineage>
</organism>
<accession>A0A5F4W261</accession>
<dbReference type="Proteomes" id="UP000008225">
    <property type="component" value="Chromosome 5"/>
</dbReference>
<dbReference type="PANTHER" id="PTHR12138:SF133">
    <property type="entry name" value="SECRETED PROTEIN"/>
    <property type="match status" value="1"/>
</dbReference>
<name>A0A5F4W261_CALJA</name>
<evidence type="ECO:0000313" key="2">
    <source>
        <dbReference type="Proteomes" id="UP000008225"/>
    </source>
</evidence>
<dbReference type="Ensembl" id="ENSCJAT00000091752.2">
    <property type="protein sequence ID" value="ENSCJAP00000071810.2"/>
    <property type="gene ID" value="ENSCJAG00000065101.2"/>
</dbReference>
<sequence>MILAHCNLYILDSSNSLASAFQVAGTTSVCHHTQRIFVFWVETGFHYVGQAGLKLLTSSDRPALASESAEITGVRHCTSQDSILTSAPELFFGNLDLYQTDPLAGRPKPIH</sequence>
<dbReference type="GeneTree" id="ENSGT01120000271815"/>
<protein>
    <submittedName>
        <fullName evidence="1">Uncharacterized protein</fullName>
    </submittedName>
</protein>
<dbReference type="AlphaFoldDB" id="A0A5F4W261"/>
<keyword evidence="2" id="KW-1185">Reference proteome</keyword>
<reference evidence="1" key="3">
    <citation type="submission" date="2025-09" db="UniProtKB">
        <authorList>
            <consortium name="Ensembl"/>
        </authorList>
    </citation>
    <scope>IDENTIFICATION</scope>
</reference>
<reference evidence="1" key="2">
    <citation type="submission" date="2025-08" db="UniProtKB">
        <authorList>
            <consortium name="Ensembl"/>
        </authorList>
    </citation>
    <scope>IDENTIFICATION</scope>
</reference>
<reference evidence="1" key="1">
    <citation type="submission" date="2009-03" db="EMBL/GenBank/DDBJ databases">
        <authorList>
            <person name="Warren W."/>
            <person name="Ye L."/>
            <person name="Minx P."/>
            <person name="Worley K."/>
            <person name="Gibbs R."/>
            <person name="Wilson R.K."/>
        </authorList>
    </citation>
    <scope>NUCLEOTIDE SEQUENCE [LARGE SCALE GENOMIC DNA]</scope>
</reference>
<proteinExistence type="predicted"/>
<dbReference type="PRINTS" id="PR02045">
    <property type="entry name" value="F138DOMAIN"/>
</dbReference>